<evidence type="ECO:0000256" key="1">
    <source>
        <dbReference type="SAM" id="Phobius"/>
    </source>
</evidence>
<feature type="transmembrane region" description="Helical" evidence="1">
    <location>
        <begin position="213"/>
        <end position="231"/>
    </location>
</feature>
<evidence type="ECO:0000313" key="3">
    <source>
        <dbReference type="Proteomes" id="UP001287356"/>
    </source>
</evidence>
<dbReference type="Proteomes" id="UP001287356">
    <property type="component" value="Unassembled WGS sequence"/>
</dbReference>
<comment type="caution">
    <text evidence="2">The sequence shown here is derived from an EMBL/GenBank/DDBJ whole genome shotgun (WGS) entry which is preliminary data.</text>
</comment>
<accession>A0AAE0JTT3</accession>
<keyword evidence="1" id="KW-0472">Membrane</keyword>
<keyword evidence="1" id="KW-1133">Transmembrane helix</keyword>
<feature type="transmembrane region" description="Helical" evidence="1">
    <location>
        <begin position="128"/>
        <end position="152"/>
    </location>
</feature>
<evidence type="ECO:0000313" key="2">
    <source>
        <dbReference type="EMBL" id="KAK3361340.1"/>
    </source>
</evidence>
<dbReference type="AlphaFoldDB" id="A0AAE0JTT3"/>
<keyword evidence="3" id="KW-1185">Reference proteome</keyword>
<gene>
    <name evidence="2" type="ORF">B0T24DRAFT_685008</name>
</gene>
<sequence>MANPRAQTVAAALLGAIWLFGVNSMFGEIWRTGYVAAARDIYSAHDAVLPVSRAPLLRRYTGVPGLDHLLALSTVMWANIADGSAPALSLYAVQFGGQLVPVFVAVMVEASRAGNAGGVLSWSVFWGYLMQIFGYAAVMPVYAALHLFGSPVALASLGRPRARATALRHPSRFGLRVLVPAFALGYFLPSLLMGWPVSSPALHQWLNGLWQGFPLYVVASQQLFARLVAPAQQGHRAILSRAYSWAFYTAAAVQLCTYAVILAVKATPGLFPSWAAEAFTFGAVFAPGPFHSSEPLSSMVAAMHDFYKWDQYVGSAAAITWAVCLDASSRKAGVSLADWAILGWDVVRWSAIAGPAGALVRLLQRRDGRVLLEDTAVEDKRS</sequence>
<reference evidence="2" key="2">
    <citation type="submission" date="2023-06" db="EMBL/GenBank/DDBJ databases">
        <authorList>
            <consortium name="Lawrence Berkeley National Laboratory"/>
            <person name="Haridas S."/>
            <person name="Hensen N."/>
            <person name="Bonometti L."/>
            <person name="Westerberg I."/>
            <person name="Brannstrom I.O."/>
            <person name="Guillou S."/>
            <person name="Cros-Aarteil S."/>
            <person name="Calhoun S."/>
            <person name="Kuo A."/>
            <person name="Mondo S."/>
            <person name="Pangilinan J."/>
            <person name="Riley R."/>
            <person name="Labutti K."/>
            <person name="Andreopoulos B."/>
            <person name="Lipzen A."/>
            <person name="Chen C."/>
            <person name="Yanf M."/>
            <person name="Daum C."/>
            <person name="Ng V."/>
            <person name="Clum A."/>
            <person name="Steindorff A."/>
            <person name="Ohm R."/>
            <person name="Martin F."/>
            <person name="Silar P."/>
            <person name="Natvig D."/>
            <person name="Lalanne C."/>
            <person name="Gautier V."/>
            <person name="Ament-Velasquez S.L."/>
            <person name="Kruys A."/>
            <person name="Hutchinson M.I."/>
            <person name="Powell A.J."/>
            <person name="Barry K."/>
            <person name="Miller A.N."/>
            <person name="Grigoriev I.V."/>
            <person name="Debuchy R."/>
            <person name="Gladieux P."/>
            <person name="Thoren M.H."/>
            <person name="Johannesson H."/>
        </authorList>
    </citation>
    <scope>NUCLEOTIDE SEQUENCE</scope>
    <source>
        <strain evidence="2">CBS 958.72</strain>
    </source>
</reference>
<proteinExistence type="predicted"/>
<dbReference type="EMBL" id="JAULSN010000012">
    <property type="protein sequence ID" value="KAK3361340.1"/>
    <property type="molecule type" value="Genomic_DNA"/>
</dbReference>
<organism evidence="2 3">
    <name type="scientific">Lasiosphaeria ovina</name>
    <dbReference type="NCBI Taxonomy" id="92902"/>
    <lineage>
        <taxon>Eukaryota</taxon>
        <taxon>Fungi</taxon>
        <taxon>Dikarya</taxon>
        <taxon>Ascomycota</taxon>
        <taxon>Pezizomycotina</taxon>
        <taxon>Sordariomycetes</taxon>
        <taxon>Sordariomycetidae</taxon>
        <taxon>Sordariales</taxon>
        <taxon>Lasiosphaeriaceae</taxon>
        <taxon>Lasiosphaeria</taxon>
    </lineage>
</organism>
<name>A0AAE0JTT3_9PEZI</name>
<feature type="transmembrane region" description="Helical" evidence="1">
    <location>
        <begin position="243"/>
        <end position="264"/>
    </location>
</feature>
<keyword evidence="1" id="KW-0812">Transmembrane</keyword>
<reference evidence="2" key="1">
    <citation type="journal article" date="2023" name="Mol. Phylogenet. Evol.">
        <title>Genome-scale phylogeny and comparative genomics of the fungal order Sordariales.</title>
        <authorList>
            <person name="Hensen N."/>
            <person name="Bonometti L."/>
            <person name="Westerberg I."/>
            <person name="Brannstrom I.O."/>
            <person name="Guillou S."/>
            <person name="Cros-Aarteil S."/>
            <person name="Calhoun S."/>
            <person name="Haridas S."/>
            <person name="Kuo A."/>
            <person name="Mondo S."/>
            <person name="Pangilinan J."/>
            <person name="Riley R."/>
            <person name="LaButti K."/>
            <person name="Andreopoulos B."/>
            <person name="Lipzen A."/>
            <person name="Chen C."/>
            <person name="Yan M."/>
            <person name="Daum C."/>
            <person name="Ng V."/>
            <person name="Clum A."/>
            <person name="Steindorff A."/>
            <person name="Ohm R.A."/>
            <person name="Martin F."/>
            <person name="Silar P."/>
            <person name="Natvig D.O."/>
            <person name="Lalanne C."/>
            <person name="Gautier V."/>
            <person name="Ament-Velasquez S.L."/>
            <person name="Kruys A."/>
            <person name="Hutchinson M.I."/>
            <person name="Powell A.J."/>
            <person name="Barry K."/>
            <person name="Miller A.N."/>
            <person name="Grigoriev I.V."/>
            <person name="Debuchy R."/>
            <person name="Gladieux P."/>
            <person name="Hiltunen Thoren M."/>
            <person name="Johannesson H."/>
        </authorList>
    </citation>
    <scope>NUCLEOTIDE SEQUENCE</scope>
    <source>
        <strain evidence="2">CBS 958.72</strain>
    </source>
</reference>
<feature type="transmembrane region" description="Helical" evidence="1">
    <location>
        <begin position="173"/>
        <end position="193"/>
    </location>
</feature>
<protein>
    <submittedName>
        <fullName evidence="2">Uncharacterized protein</fullName>
    </submittedName>
</protein>